<dbReference type="STRING" id="1094715.GCA_000236165_01363"/>
<gene>
    <name evidence="2" type="ORF">NCTC11370_01058</name>
</gene>
<keyword evidence="3" id="KW-1185">Reference proteome</keyword>
<dbReference type="Proteomes" id="UP000254554">
    <property type="component" value="Unassembled WGS sequence"/>
</dbReference>
<name>A0A377G848_9GAMM</name>
<keyword evidence="1" id="KW-0732">Signal</keyword>
<protein>
    <submittedName>
        <fullName evidence="2">Uncharacterized protein</fullName>
    </submittedName>
</protein>
<proteinExistence type="predicted"/>
<evidence type="ECO:0000313" key="2">
    <source>
        <dbReference type="EMBL" id="STO20997.1"/>
    </source>
</evidence>
<reference evidence="2 3" key="1">
    <citation type="submission" date="2018-06" db="EMBL/GenBank/DDBJ databases">
        <authorList>
            <consortium name="Pathogen Informatics"/>
            <person name="Doyle S."/>
        </authorList>
    </citation>
    <scope>NUCLEOTIDE SEQUENCE [LARGE SCALE GENOMIC DNA]</scope>
    <source>
        <strain evidence="2 3">NCTC11370</strain>
    </source>
</reference>
<evidence type="ECO:0000313" key="3">
    <source>
        <dbReference type="Proteomes" id="UP000254554"/>
    </source>
</evidence>
<sequence length="220" mass="25270">MVKKLFLLFPLMMMVFFLKAITVNSAPESGKIQTELSKLAEINKRGKKVNSAQLPSPYDKLLTQPLMTKSLEKYYGRRAIIKTIFASQDPEHHTYHRSIVMLVDGNKERNDPDFAQIKKEALVVEIAFITINFKELPKSLIEKVLHTNIPFGKLLMHYQIRTLSRDRTYYKIQCDSTLAALINCPLNTPIYGRTNTLISADNKKWLAHVVEILPNPLEIK</sequence>
<dbReference type="SUPFAM" id="SSF64288">
    <property type="entry name" value="Chorismate lyase-like"/>
    <property type="match status" value="1"/>
</dbReference>
<dbReference type="InterPro" id="IPR028978">
    <property type="entry name" value="Chorismate_lyase_/UTRA_dom_sf"/>
</dbReference>
<dbReference type="EMBL" id="UGGT01000001">
    <property type="protein sequence ID" value="STO20997.1"/>
    <property type="molecule type" value="Genomic_DNA"/>
</dbReference>
<feature type="chain" id="PRO_5016631537" evidence="1">
    <location>
        <begin position="21"/>
        <end position="220"/>
    </location>
</feature>
<dbReference type="Gene3D" id="3.40.1410.10">
    <property type="entry name" value="Chorismate lyase-like"/>
    <property type="match status" value="1"/>
</dbReference>
<dbReference type="AlphaFoldDB" id="A0A377G848"/>
<accession>A0A377G848</accession>
<evidence type="ECO:0000256" key="1">
    <source>
        <dbReference type="SAM" id="SignalP"/>
    </source>
</evidence>
<organism evidence="2 3">
    <name type="scientific">Fluoribacter dumoffii</name>
    <dbReference type="NCBI Taxonomy" id="463"/>
    <lineage>
        <taxon>Bacteria</taxon>
        <taxon>Pseudomonadati</taxon>
        <taxon>Pseudomonadota</taxon>
        <taxon>Gammaproteobacteria</taxon>
        <taxon>Legionellales</taxon>
        <taxon>Legionellaceae</taxon>
        <taxon>Fluoribacter</taxon>
    </lineage>
</organism>
<feature type="signal peptide" evidence="1">
    <location>
        <begin position="1"/>
        <end position="20"/>
    </location>
</feature>